<dbReference type="GeneID" id="106805133"/>
<dbReference type="RefSeq" id="XP_014662104.1">
    <property type="nucleotide sequence ID" value="XM_014806618.1"/>
</dbReference>
<gene>
    <name evidence="7" type="primary">LOC106805133</name>
</gene>
<evidence type="ECO:0000256" key="2">
    <source>
        <dbReference type="ARBA" id="ARBA00022692"/>
    </source>
</evidence>
<evidence type="ECO:0000256" key="3">
    <source>
        <dbReference type="ARBA" id="ARBA00022989"/>
    </source>
</evidence>
<feature type="transmembrane region" description="Helical" evidence="5">
    <location>
        <begin position="346"/>
        <end position="370"/>
    </location>
</feature>
<reference evidence="7" key="1">
    <citation type="submission" date="2025-08" db="UniProtKB">
        <authorList>
            <consortium name="RefSeq"/>
        </authorList>
    </citation>
    <scope>IDENTIFICATION</scope>
</reference>
<dbReference type="Proteomes" id="UP000695022">
    <property type="component" value="Unplaced"/>
</dbReference>
<dbReference type="PANTHER" id="PTHR11785:SF240">
    <property type="entry name" value="LD25378P"/>
    <property type="match status" value="1"/>
</dbReference>
<feature type="transmembrane region" description="Helical" evidence="5">
    <location>
        <begin position="382"/>
        <end position="402"/>
    </location>
</feature>
<dbReference type="Pfam" id="PF13520">
    <property type="entry name" value="AA_permease_2"/>
    <property type="match status" value="1"/>
</dbReference>
<evidence type="ECO:0000313" key="7">
    <source>
        <dbReference type="RefSeq" id="XP_014662104.1"/>
    </source>
</evidence>
<keyword evidence="6" id="KW-1185">Reference proteome</keyword>
<keyword evidence="4 5" id="KW-0472">Membrane</keyword>
<feature type="transmembrane region" description="Helical" evidence="5">
    <location>
        <begin position="160"/>
        <end position="178"/>
    </location>
</feature>
<keyword evidence="3 5" id="KW-1133">Transmembrane helix</keyword>
<dbReference type="InterPro" id="IPR002293">
    <property type="entry name" value="AA/rel_permease1"/>
</dbReference>
<dbReference type="InterPro" id="IPR050598">
    <property type="entry name" value="AminoAcid_Transporter"/>
</dbReference>
<feature type="transmembrane region" description="Helical" evidence="5">
    <location>
        <begin position="190"/>
        <end position="209"/>
    </location>
</feature>
<evidence type="ECO:0000256" key="1">
    <source>
        <dbReference type="ARBA" id="ARBA00004141"/>
    </source>
</evidence>
<evidence type="ECO:0000256" key="5">
    <source>
        <dbReference type="SAM" id="Phobius"/>
    </source>
</evidence>
<feature type="transmembrane region" description="Helical" evidence="5">
    <location>
        <begin position="117"/>
        <end position="140"/>
    </location>
</feature>
<sequence>MAVARNRRAAGEGGTVIGGDAVTKGARPSSSNGLQLMQEIRLHNGVAIIVGIIVGSGIFVSPTGVLREAGSVGLSLIIWTVCGTLCLVGALCYAELGTAIPKLGSDYAYIAEAYGPVPAFLYLWVALLVVMPTGNAITALTFAKYILQPVFADGCEIPESAVSLVAIVCIAFLTFINCSKVKWAVRVQDIFTAAKLLALCIIIITGGNTHNLESPFKGTQAHAGHIALSFYAGLFSYSGWNYLNFVTEELENPAKNLPRAIYISVPLVTTAYVLSNVAYFTVLSVDEILETEAVAVSFGKRVLGSMHWTMPFFVACSTFGGVNGGIFASSRLFFVGARQGHLPDCLAMINIHNVTPLPSLIFIGTLSALMCTTSDVYTLINYTSFIESSFIAMSLSALLFLRWKQPYLHRPIKVHLALPIIYLLICLFLILLPLYTSPLEMGIGVAIKNLFIES</sequence>
<keyword evidence="2 5" id="KW-0812">Transmembrane</keyword>
<dbReference type="PIRSF" id="PIRSF006060">
    <property type="entry name" value="AA_transporter"/>
    <property type="match status" value="1"/>
</dbReference>
<evidence type="ECO:0000256" key="4">
    <source>
        <dbReference type="ARBA" id="ARBA00023136"/>
    </source>
</evidence>
<dbReference type="Gene3D" id="1.20.1740.10">
    <property type="entry name" value="Amino acid/polyamine transporter I"/>
    <property type="match status" value="1"/>
</dbReference>
<dbReference type="PANTHER" id="PTHR11785">
    <property type="entry name" value="AMINO ACID TRANSPORTER"/>
    <property type="match status" value="1"/>
</dbReference>
<comment type="subcellular location">
    <subcellularLocation>
        <location evidence="1">Membrane</location>
        <topology evidence="1">Multi-pass membrane protein</topology>
    </subcellularLocation>
</comment>
<evidence type="ECO:0000313" key="6">
    <source>
        <dbReference type="Proteomes" id="UP000695022"/>
    </source>
</evidence>
<proteinExistence type="predicted"/>
<feature type="transmembrane region" description="Helical" evidence="5">
    <location>
        <begin position="312"/>
        <end position="334"/>
    </location>
</feature>
<feature type="transmembrane region" description="Helical" evidence="5">
    <location>
        <begin position="261"/>
        <end position="282"/>
    </location>
</feature>
<name>A0ABM1DQ83_PRICU</name>
<feature type="transmembrane region" description="Helical" evidence="5">
    <location>
        <begin position="42"/>
        <end position="60"/>
    </location>
</feature>
<feature type="transmembrane region" description="Helical" evidence="5">
    <location>
        <begin position="414"/>
        <end position="435"/>
    </location>
</feature>
<protein>
    <submittedName>
        <fullName evidence="7">Large neutral amino acids transporter small subunit 1-like</fullName>
    </submittedName>
</protein>
<feature type="transmembrane region" description="Helical" evidence="5">
    <location>
        <begin position="221"/>
        <end position="240"/>
    </location>
</feature>
<accession>A0ABM1DQ83</accession>
<organism evidence="6 7">
    <name type="scientific">Priapulus caudatus</name>
    <name type="common">Priapulid worm</name>
    <dbReference type="NCBI Taxonomy" id="37621"/>
    <lineage>
        <taxon>Eukaryota</taxon>
        <taxon>Metazoa</taxon>
        <taxon>Ecdysozoa</taxon>
        <taxon>Scalidophora</taxon>
        <taxon>Priapulida</taxon>
        <taxon>Priapulimorpha</taxon>
        <taxon>Priapulimorphida</taxon>
        <taxon>Priapulidae</taxon>
        <taxon>Priapulus</taxon>
    </lineage>
</organism>
<feature type="transmembrane region" description="Helical" evidence="5">
    <location>
        <begin position="72"/>
        <end position="96"/>
    </location>
</feature>